<dbReference type="PANTHER" id="PTHR42756">
    <property type="entry name" value="TRANSCRIPTIONAL REGULATOR, MARR"/>
    <property type="match status" value="1"/>
</dbReference>
<keyword evidence="1" id="KW-0229">DNA integration</keyword>
<dbReference type="InterPro" id="IPR000835">
    <property type="entry name" value="HTH_MarR-typ"/>
</dbReference>
<dbReference type="PROSITE" id="PS51900">
    <property type="entry name" value="CB"/>
    <property type="match status" value="1"/>
</dbReference>
<name>A0A345ZYT3_9HYPH</name>
<evidence type="ECO:0000256" key="3">
    <source>
        <dbReference type="ARBA" id="ARBA00023125"/>
    </source>
</evidence>
<dbReference type="PRINTS" id="PR00598">
    <property type="entry name" value="HTHMARR"/>
</dbReference>
<dbReference type="InterPro" id="IPR044068">
    <property type="entry name" value="CB"/>
</dbReference>
<proteinExistence type="predicted"/>
<dbReference type="GO" id="GO:0015074">
    <property type="term" value="P:DNA integration"/>
    <property type="evidence" value="ECO:0007669"/>
    <property type="project" value="UniProtKB-KW"/>
</dbReference>
<evidence type="ECO:0000259" key="7">
    <source>
        <dbReference type="PROSITE" id="PS51900"/>
    </source>
</evidence>
<dbReference type="SMART" id="SM00347">
    <property type="entry name" value="HTH_MARR"/>
    <property type="match status" value="1"/>
</dbReference>
<dbReference type="InterPro" id="IPR036390">
    <property type="entry name" value="WH_DNA-bd_sf"/>
</dbReference>
<evidence type="ECO:0000313" key="8">
    <source>
        <dbReference type="EMBL" id="AXK82080.1"/>
    </source>
</evidence>
<feature type="domain" description="Core-binding (CB)" evidence="7">
    <location>
        <begin position="65"/>
        <end position="145"/>
    </location>
</feature>
<organism evidence="8 9">
    <name type="scientific">Pseudolabrys taiwanensis</name>
    <dbReference type="NCBI Taxonomy" id="331696"/>
    <lineage>
        <taxon>Bacteria</taxon>
        <taxon>Pseudomonadati</taxon>
        <taxon>Pseudomonadota</taxon>
        <taxon>Alphaproteobacteria</taxon>
        <taxon>Hyphomicrobiales</taxon>
        <taxon>Xanthobacteraceae</taxon>
        <taxon>Pseudolabrys</taxon>
    </lineage>
</organism>
<evidence type="ECO:0000256" key="1">
    <source>
        <dbReference type="ARBA" id="ARBA00022908"/>
    </source>
</evidence>
<evidence type="ECO:0000259" key="6">
    <source>
        <dbReference type="PROSITE" id="PS50995"/>
    </source>
</evidence>
<evidence type="ECO:0000256" key="5">
    <source>
        <dbReference type="PROSITE-ProRule" id="PRU01248"/>
    </source>
</evidence>
<dbReference type="GO" id="GO:0003700">
    <property type="term" value="F:DNA-binding transcription factor activity"/>
    <property type="evidence" value="ECO:0007669"/>
    <property type="project" value="InterPro"/>
</dbReference>
<evidence type="ECO:0000313" key="9">
    <source>
        <dbReference type="Proteomes" id="UP000254889"/>
    </source>
</evidence>
<dbReference type="PROSITE" id="PS01117">
    <property type="entry name" value="HTH_MARR_1"/>
    <property type="match status" value="1"/>
</dbReference>
<evidence type="ECO:0000256" key="2">
    <source>
        <dbReference type="ARBA" id="ARBA00023015"/>
    </source>
</evidence>
<dbReference type="SUPFAM" id="SSF46785">
    <property type="entry name" value="Winged helix' DNA-binding domain"/>
    <property type="match status" value="1"/>
</dbReference>
<keyword evidence="4" id="KW-0804">Transcription</keyword>
<sequence>MPKFPIEREIAFALKDVSRMLATYADQQGRDFGISSAQWSVLVRLDRSEGLKQSELAELLDLQPISLTRLLDRLADNGLIERRADPNDRRANRLYLTPAARPMLEQLGELSKRLMETVLDGLGAESRERLARDLNVLKDNLRAAINRNAQPQTNKVLIS</sequence>
<dbReference type="Pfam" id="PF01047">
    <property type="entry name" value="MarR"/>
    <property type="match status" value="1"/>
</dbReference>
<dbReference type="Proteomes" id="UP000254889">
    <property type="component" value="Chromosome"/>
</dbReference>
<dbReference type="GO" id="GO:0003677">
    <property type="term" value="F:DNA binding"/>
    <property type="evidence" value="ECO:0007669"/>
    <property type="project" value="UniProtKB-UniRule"/>
</dbReference>
<reference evidence="8 9" key="1">
    <citation type="submission" date="2018-07" db="EMBL/GenBank/DDBJ databases">
        <authorList>
            <person name="Quirk P.G."/>
            <person name="Krulwich T.A."/>
        </authorList>
    </citation>
    <scope>NUCLEOTIDE SEQUENCE [LARGE SCALE GENOMIC DNA]</scope>
    <source>
        <strain evidence="8 9">CC-BB4</strain>
    </source>
</reference>
<keyword evidence="9" id="KW-1185">Reference proteome</keyword>
<dbReference type="OrthoDB" id="7949807at2"/>
<dbReference type="AlphaFoldDB" id="A0A345ZYT3"/>
<dbReference type="PANTHER" id="PTHR42756:SF1">
    <property type="entry name" value="TRANSCRIPTIONAL REPRESSOR OF EMRAB OPERON"/>
    <property type="match status" value="1"/>
</dbReference>
<accession>A0A345ZYT3</accession>
<dbReference type="InterPro" id="IPR023187">
    <property type="entry name" value="Tscrpt_reg_MarR-type_CS"/>
</dbReference>
<dbReference type="RefSeq" id="WP_115692459.1">
    <property type="nucleotide sequence ID" value="NZ_CP031417.1"/>
</dbReference>
<protein>
    <submittedName>
        <fullName evidence="8">MarR family transcriptional regulator</fullName>
    </submittedName>
</protein>
<dbReference type="Gene3D" id="1.10.10.10">
    <property type="entry name" value="Winged helix-like DNA-binding domain superfamily/Winged helix DNA-binding domain"/>
    <property type="match status" value="1"/>
</dbReference>
<gene>
    <name evidence="8" type="ORF">DW352_17050</name>
</gene>
<keyword evidence="3 5" id="KW-0238">DNA-binding</keyword>
<dbReference type="PROSITE" id="PS50995">
    <property type="entry name" value="HTH_MARR_2"/>
    <property type="match status" value="1"/>
</dbReference>
<evidence type="ECO:0000256" key="4">
    <source>
        <dbReference type="ARBA" id="ARBA00023163"/>
    </source>
</evidence>
<dbReference type="KEGG" id="ptaw:DW352_17050"/>
<keyword evidence="2" id="KW-0805">Transcription regulation</keyword>
<dbReference type="EMBL" id="CP031417">
    <property type="protein sequence ID" value="AXK82080.1"/>
    <property type="molecule type" value="Genomic_DNA"/>
</dbReference>
<dbReference type="InterPro" id="IPR036388">
    <property type="entry name" value="WH-like_DNA-bd_sf"/>
</dbReference>
<feature type="domain" description="HTH marR-type" evidence="6">
    <location>
        <begin position="7"/>
        <end position="139"/>
    </location>
</feature>